<proteinExistence type="predicted"/>
<comment type="caution">
    <text evidence="1">The sequence shown here is derived from an EMBL/GenBank/DDBJ whole genome shotgun (WGS) entry which is preliminary data.</text>
</comment>
<dbReference type="EMBL" id="NXGL01000025">
    <property type="protein sequence ID" value="PIM95004.1"/>
    <property type="molecule type" value="Genomic_DNA"/>
</dbReference>
<organism evidence="1 2">
    <name type="scientific">Candidatus Hodgkinia cicadicola</name>
    <dbReference type="NCBI Taxonomy" id="573658"/>
    <lineage>
        <taxon>Bacteria</taxon>
        <taxon>Pseudomonadati</taxon>
        <taxon>Pseudomonadota</taxon>
        <taxon>Alphaproteobacteria</taxon>
        <taxon>Hyphomicrobiales</taxon>
        <taxon>Candidatus Hodgkinia</taxon>
    </lineage>
</organism>
<sequence length="207" mass="23674">MFYLTGLSNSNTYKSCIRKLYFTTKTTNLWIIYTHNHSLAKTLIDLLNNNKTEILICACFDWKEIIENWKICICYLLNLGHNINLISIGDSRLFCSSTQLFQDLMGYYPFTTSLSTTSTSIITTNCGVCLTSSNIQQPNPDLLLGFLIDPILVLLKLSIKFLSLIEIALTKAWNSHLTIQFVDTHLEQVLNIKGFNSYFSMLVIIKY</sequence>
<name>A0ABX4MFP8_9HYPH</name>
<reference evidence="1" key="1">
    <citation type="submission" date="2017-09" db="EMBL/GenBank/DDBJ databases">
        <authorList>
            <person name="Campbell M.A."/>
            <person name="Lukasik P."/>
            <person name="Simon C."/>
            <person name="McCutcheon J.P."/>
        </authorList>
    </citation>
    <scope>NUCLEOTIDE SEQUENCE [LARGE SCALE GENOMIC DNA]</scope>
    <source>
        <strain evidence="1">MAGCAS</strain>
    </source>
</reference>
<protein>
    <submittedName>
        <fullName evidence="1">Precorrin-2 C(20)-methyltransferase</fullName>
    </submittedName>
</protein>
<accession>A0ABX4MFP8</accession>
<gene>
    <name evidence="1" type="primary">cobI</name>
    <name evidence="1" type="ORF">MAGCAS_155</name>
</gene>
<evidence type="ECO:0000313" key="2">
    <source>
        <dbReference type="Proteomes" id="UP000229707"/>
    </source>
</evidence>
<keyword evidence="2" id="KW-1185">Reference proteome</keyword>
<evidence type="ECO:0000313" key="1">
    <source>
        <dbReference type="EMBL" id="PIM95004.1"/>
    </source>
</evidence>
<dbReference type="Proteomes" id="UP000229707">
    <property type="component" value="Unassembled WGS sequence"/>
</dbReference>